<organism evidence="2 3">
    <name type="scientific">Fusarium heterosporum</name>
    <dbReference type="NCBI Taxonomy" id="42747"/>
    <lineage>
        <taxon>Eukaryota</taxon>
        <taxon>Fungi</taxon>
        <taxon>Dikarya</taxon>
        <taxon>Ascomycota</taxon>
        <taxon>Pezizomycotina</taxon>
        <taxon>Sordariomycetes</taxon>
        <taxon>Hypocreomycetidae</taxon>
        <taxon>Hypocreales</taxon>
        <taxon>Nectriaceae</taxon>
        <taxon>Fusarium</taxon>
        <taxon>Fusarium heterosporum species complex</taxon>
    </lineage>
</organism>
<dbReference type="SUPFAM" id="SSF48403">
    <property type="entry name" value="Ankyrin repeat"/>
    <property type="match status" value="1"/>
</dbReference>
<dbReference type="SMART" id="SM00248">
    <property type="entry name" value="ANK"/>
    <property type="match status" value="2"/>
</dbReference>
<protein>
    <submittedName>
        <fullName evidence="2">Ankyrin protein unc44</fullName>
    </submittedName>
</protein>
<evidence type="ECO:0000313" key="2">
    <source>
        <dbReference type="EMBL" id="KAF5657560.1"/>
    </source>
</evidence>
<evidence type="ECO:0000256" key="1">
    <source>
        <dbReference type="PROSITE-ProRule" id="PRU00023"/>
    </source>
</evidence>
<dbReference type="PROSITE" id="PS50297">
    <property type="entry name" value="ANK_REP_REGION"/>
    <property type="match status" value="1"/>
</dbReference>
<comment type="caution">
    <text evidence="2">The sequence shown here is derived from an EMBL/GenBank/DDBJ whole genome shotgun (WGS) entry which is preliminary data.</text>
</comment>
<keyword evidence="1" id="KW-0040">ANK repeat</keyword>
<feature type="repeat" description="ANK" evidence="1">
    <location>
        <begin position="40"/>
        <end position="72"/>
    </location>
</feature>
<dbReference type="Proteomes" id="UP000567885">
    <property type="component" value="Unassembled WGS sequence"/>
</dbReference>
<dbReference type="OrthoDB" id="5104270at2759"/>
<accession>A0A8H5WGF5</accession>
<dbReference type="PROSITE" id="PS50088">
    <property type="entry name" value="ANK_REPEAT"/>
    <property type="match status" value="1"/>
</dbReference>
<sequence length="188" mass="21647">MHRMNALRPVYAQEGRLDIIKKAHEHGADISLAGTIEYGQKASPLHYAIEHGHRDIVEYLVETGVDPHVLSAGLCIFYMDEAVVNPYVFHTAILHSYVEGTVQLLVEKLGAYWSFRDTPALDEIYLDEHDEDGEYDKDFKKLADLFINLPRRQSAIDTLQNALKWKHSELATRILKRPDFDDTFTERH</sequence>
<gene>
    <name evidence="2" type="ORF">FHETE_10366</name>
</gene>
<dbReference type="AlphaFoldDB" id="A0A8H5WGF5"/>
<dbReference type="InterPro" id="IPR002110">
    <property type="entry name" value="Ankyrin_rpt"/>
</dbReference>
<evidence type="ECO:0000313" key="3">
    <source>
        <dbReference type="Proteomes" id="UP000567885"/>
    </source>
</evidence>
<dbReference type="Pfam" id="PF12796">
    <property type="entry name" value="Ank_2"/>
    <property type="match status" value="1"/>
</dbReference>
<keyword evidence="3" id="KW-1185">Reference proteome</keyword>
<reference evidence="2 3" key="1">
    <citation type="submission" date="2020-05" db="EMBL/GenBank/DDBJ databases">
        <title>Identification and distribution of gene clusters putatively required for synthesis of sphingolipid metabolism inhibitors in phylogenetically diverse species of the filamentous fungus Fusarium.</title>
        <authorList>
            <person name="Kim H.-S."/>
            <person name="Busman M."/>
            <person name="Brown D.W."/>
            <person name="Divon H."/>
            <person name="Uhlig S."/>
            <person name="Proctor R.H."/>
        </authorList>
    </citation>
    <scope>NUCLEOTIDE SEQUENCE [LARGE SCALE GENOMIC DNA]</scope>
    <source>
        <strain evidence="2 3">NRRL 20693</strain>
    </source>
</reference>
<name>A0A8H5WGF5_FUSHE</name>
<dbReference type="Gene3D" id="1.25.40.20">
    <property type="entry name" value="Ankyrin repeat-containing domain"/>
    <property type="match status" value="1"/>
</dbReference>
<proteinExistence type="predicted"/>
<dbReference type="InterPro" id="IPR036770">
    <property type="entry name" value="Ankyrin_rpt-contain_sf"/>
</dbReference>
<dbReference type="EMBL" id="JAAGWQ010000278">
    <property type="protein sequence ID" value="KAF5657560.1"/>
    <property type="molecule type" value="Genomic_DNA"/>
</dbReference>